<dbReference type="AlphaFoldDB" id="A0A1F2UXI1"/>
<organism evidence="2 3">
    <name type="scientific">Candidatus Aquicultor primus</name>
    <dbReference type="NCBI Taxonomy" id="1797195"/>
    <lineage>
        <taxon>Bacteria</taxon>
        <taxon>Bacillati</taxon>
        <taxon>Actinomycetota</taxon>
        <taxon>Candidatus Aquicultoria</taxon>
        <taxon>Candidatus Aquicultorales</taxon>
        <taxon>Candidatus Aquicultoraceae</taxon>
        <taxon>Candidatus Aquicultor</taxon>
    </lineage>
</organism>
<evidence type="ECO:0000313" key="3">
    <source>
        <dbReference type="Proteomes" id="UP000178086"/>
    </source>
</evidence>
<evidence type="ECO:0000256" key="1">
    <source>
        <dbReference type="SAM" id="SignalP"/>
    </source>
</evidence>
<reference evidence="2 3" key="1">
    <citation type="journal article" date="2016" name="Nat. Commun.">
        <title>Thousands of microbial genomes shed light on interconnected biogeochemical processes in an aquifer system.</title>
        <authorList>
            <person name="Anantharaman K."/>
            <person name="Brown C.T."/>
            <person name="Hug L.A."/>
            <person name="Sharon I."/>
            <person name="Castelle C.J."/>
            <person name="Probst A.J."/>
            <person name="Thomas B.C."/>
            <person name="Singh A."/>
            <person name="Wilkins M.J."/>
            <person name="Karaoz U."/>
            <person name="Brodie E.L."/>
            <person name="Williams K.H."/>
            <person name="Hubbard S.S."/>
            <person name="Banfield J.F."/>
        </authorList>
    </citation>
    <scope>NUCLEOTIDE SEQUENCE [LARGE SCALE GENOMIC DNA]</scope>
</reference>
<feature type="signal peptide" evidence="1">
    <location>
        <begin position="1"/>
        <end position="18"/>
    </location>
</feature>
<name>A0A1F2UXI1_9ACTN</name>
<keyword evidence="1" id="KW-0732">Signal</keyword>
<dbReference type="PROSITE" id="PS51257">
    <property type="entry name" value="PROKAR_LIPOPROTEIN"/>
    <property type="match status" value="1"/>
</dbReference>
<dbReference type="EMBL" id="MELI01000016">
    <property type="protein sequence ID" value="OFW35393.1"/>
    <property type="molecule type" value="Genomic_DNA"/>
</dbReference>
<evidence type="ECO:0008006" key="4">
    <source>
        <dbReference type="Google" id="ProtNLM"/>
    </source>
</evidence>
<proteinExistence type="predicted"/>
<feature type="chain" id="PRO_5039584060" description="Intracellular proteinase inhibitor BsuPI domain-containing protein" evidence="1">
    <location>
        <begin position="19"/>
        <end position="181"/>
    </location>
</feature>
<accession>A0A1F2UXI1</accession>
<protein>
    <recommendedName>
        <fullName evidence="4">Intracellular proteinase inhibitor BsuPI domain-containing protein</fullName>
    </recommendedName>
</protein>
<sequence length="181" mass="19633">MRYLRVLPVFAIALFLIAGCGGQQPSPEKNAFYASDAREHLELTLIVPKEQHVAGETYYATVSLTNLGSRELTFDMGHLFGLTVLDDDGAVVWPDGTIPALDESQLETLAEGERYDQKLAFKVMKPGIYTVRSRLAKGEARKSRSGRISVAEPPALVAELTGVKVIAASEATSAVPGEEQR</sequence>
<gene>
    <name evidence="2" type="ORF">A2074_08840</name>
</gene>
<dbReference type="Proteomes" id="UP000178086">
    <property type="component" value="Unassembled WGS sequence"/>
</dbReference>
<evidence type="ECO:0000313" key="2">
    <source>
        <dbReference type="EMBL" id="OFW35393.1"/>
    </source>
</evidence>
<comment type="caution">
    <text evidence="2">The sequence shown here is derived from an EMBL/GenBank/DDBJ whole genome shotgun (WGS) entry which is preliminary data.</text>
</comment>